<evidence type="ECO:0000313" key="1">
    <source>
        <dbReference type="EMBL" id="KAK9512306.1"/>
    </source>
</evidence>
<dbReference type="AlphaFoldDB" id="A0AAW1DNT2"/>
<sequence length="201" mass="23111">MEVIQKKRNPIRSQLIKNYDLLMIEVQKEEIDKKKVKIIFKTVERLKNALNVLDEEACNYLLESENEDNYANEIVIIEEFNEKYDCVSVKDENIFSYNIVVNESVINESAPGFLQEYNEIYSGQLLVEILVASLEPCGFGYTIIRGIKMKTAPAVDTYNLLLLCFVGPFLMYYCGQEISTQEETDPGGCRPDTYDMLTRIG</sequence>
<keyword evidence="2" id="KW-1185">Reference proteome</keyword>
<comment type="caution">
    <text evidence="1">The sequence shown here is derived from an EMBL/GenBank/DDBJ whole genome shotgun (WGS) entry which is preliminary data.</text>
</comment>
<dbReference type="Proteomes" id="UP001461498">
    <property type="component" value="Unassembled WGS sequence"/>
</dbReference>
<accession>A0AAW1DNT2</accession>
<reference evidence="1 2" key="1">
    <citation type="submission" date="2022-12" db="EMBL/GenBank/DDBJ databases">
        <title>Chromosome-level genome assembly of true bugs.</title>
        <authorList>
            <person name="Ma L."/>
            <person name="Li H."/>
        </authorList>
    </citation>
    <scope>NUCLEOTIDE SEQUENCE [LARGE SCALE GENOMIC DNA]</scope>
    <source>
        <strain evidence="1">Lab_2022b</strain>
    </source>
</reference>
<name>A0AAW1DNT2_9HEMI</name>
<evidence type="ECO:0000313" key="2">
    <source>
        <dbReference type="Proteomes" id="UP001461498"/>
    </source>
</evidence>
<proteinExistence type="predicted"/>
<gene>
    <name evidence="1" type="ORF">O3M35_000762</name>
</gene>
<dbReference type="EMBL" id="JAPXFL010000001">
    <property type="protein sequence ID" value="KAK9512306.1"/>
    <property type="molecule type" value="Genomic_DNA"/>
</dbReference>
<protein>
    <submittedName>
        <fullName evidence="1">Uncharacterized protein</fullName>
    </submittedName>
</protein>
<organism evidence="1 2">
    <name type="scientific">Rhynocoris fuscipes</name>
    <dbReference type="NCBI Taxonomy" id="488301"/>
    <lineage>
        <taxon>Eukaryota</taxon>
        <taxon>Metazoa</taxon>
        <taxon>Ecdysozoa</taxon>
        <taxon>Arthropoda</taxon>
        <taxon>Hexapoda</taxon>
        <taxon>Insecta</taxon>
        <taxon>Pterygota</taxon>
        <taxon>Neoptera</taxon>
        <taxon>Paraneoptera</taxon>
        <taxon>Hemiptera</taxon>
        <taxon>Heteroptera</taxon>
        <taxon>Panheteroptera</taxon>
        <taxon>Cimicomorpha</taxon>
        <taxon>Reduviidae</taxon>
        <taxon>Harpactorinae</taxon>
        <taxon>Harpactorini</taxon>
        <taxon>Rhynocoris</taxon>
    </lineage>
</organism>